<keyword evidence="2" id="KW-1185">Reference proteome</keyword>
<evidence type="ECO:0000313" key="1">
    <source>
        <dbReference type="EMBL" id="EPS26695.1"/>
    </source>
</evidence>
<dbReference type="Proteomes" id="UP000019376">
    <property type="component" value="Unassembled WGS sequence"/>
</dbReference>
<sequence>MLDQLSRMSTMRFMFEPRQIHHIERLSASLHPSPVPFFVLLQPHICDASLRTSVLKASHVLTQPLGPRHSLFTSHPSLGRDANHNTTTFAMNQLDRAPCDDPHQIKIDPQFLLRGLSLIANSHSKGAHANTPRPAATHLPTHLLNAKASPPSPNNPISCR</sequence>
<dbReference type="EMBL" id="KB644409">
    <property type="protein sequence ID" value="EPS26695.1"/>
    <property type="molecule type" value="Genomic_DNA"/>
</dbReference>
<evidence type="ECO:0000313" key="2">
    <source>
        <dbReference type="Proteomes" id="UP000019376"/>
    </source>
</evidence>
<accession>S7Z7X6</accession>
<gene>
    <name evidence="1" type="ORF">PDE_01633</name>
</gene>
<dbReference type="AlphaFoldDB" id="S7Z7X6"/>
<organism evidence="1 2">
    <name type="scientific">Penicillium oxalicum (strain 114-2 / CGMCC 5302)</name>
    <name type="common">Penicillium decumbens</name>
    <dbReference type="NCBI Taxonomy" id="933388"/>
    <lineage>
        <taxon>Eukaryota</taxon>
        <taxon>Fungi</taxon>
        <taxon>Dikarya</taxon>
        <taxon>Ascomycota</taxon>
        <taxon>Pezizomycotina</taxon>
        <taxon>Eurotiomycetes</taxon>
        <taxon>Eurotiomycetidae</taxon>
        <taxon>Eurotiales</taxon>
        <taxon>Aspergillaceae</taxon>
        <taxon>Penicillium</taxon>
    </lineage>
</organism>
<reference evidence="1 2" key="1">
    <citation type="journal article" date="2013" name="PLoS ONE">
        <title>Genomic and secretomic analyses reveal unique features of the lignocellulolytic enzyme system of Penicillium decumbens.</title>
        <authorList>
            <person name="Liu G."/>
            <person name="Zhang L."/>
            <person name="Wei X."/>
            <person name="Zou G."/>
            <person name="Qin Y."/>
            <person name="Ma L."/>
            <person name="Li J."/>
            <person name="Zheng H."/>
            <person name="Wang S."/>
            <person name="Wang C."/>
            <person name="Xun L."/>
            <person name="Zhao G.-P."/>
            <person name="Zhou Z."/>
            <person name="Qu Y."/>
        </authorList>
    </citation>
    <scope>NUCLEOTIDE SEQUENCE [LARGE SCALE GENOMIC DNA]</scope>
    <source>
        <strain evidence="2">114-2 / CGMCC 5302</strain>
    </source>
</reference>
<protein>
    <submittedName>
        <fullName evidence="1">Uncharacterized protein</fullName>
    </submittedName>
</protein>
<name>S7Z7X6_PENO1</name>
<proteinExistence type="predicted"/>
<dbReference type="HOGENOM" id="CLU_1652756_0_0_1"/>